<dbReference type="Proteomes" id="UP001556367">
    <property type="component" value="Unassembled WGS sequence"/>
</dbReference>
<sequence length="417" mass="46370">MAGPQTSDSLSRALSEFQQWFSANGGWTHPDIVFNEVPSGSSVVATKNIPGDSSMVRCPFKLAVTPSLATSALASVHIEPQGWTERQLICTYICFHWILDEPSRPAKFAHRHYIGILPSADKLRTPLHFTTEELEAFRGSNLYAATLDRTSEWQSEWEQCQKFITQVNQVWGTAFTWDRYLTAATYLSSRAFPSTVLSQIPSLASTPSAYPILLPGIDSLNHERARPVTWLVSHPDTGSMDAARNFEDEATISVVLHKPTALGEEILNNYGAKPNAELILGYGFSIPQNPDDTILLKIGGGEGKRWEVGRQAQGIDGVWEEVQRLLGAATDASERLYEDDLEAAEVLSDMIQSLLDRLPDLHKLQATIRSEVMTMLRDYVEGQKDILDSVNAFAEDKKEKAIESAREQGIELVFEDD</sequence>
<dbReference type="InterPro" id="IPR046341">
    <property type="entry name" value="SET_dom_sf"/>
</dbReference>
<dbReference type="PANTHER" id="PTHR13271:SF147">
    <property type="entry name" value="PROTEIN-LYSINE N-METHYLTRANSFERASE EFM1-RELATED"/>
    <property type="match status" value="1"/>
</dbReference>
<comment type="caution">
    <text evidence="1">The sequence shown here is derived from an EMBL/GenBank/DDBJ whole genome shotgun (WGS) entry which is preliminary data.</text>
</comment>
<accession>A0ABR3J7D6</accession>
<name>A0ABR3J7D6_9AGAR</name>
<dbReference type="InterPro" id="IPR050600">
    <property type="entry name" value="SETD3_SETD6_MTase"/>
</dbReference>
<organism evidence="1 2">
    <name type="scientific">Hohenbuehelia grisea</name>
    <dbReference type="NCBI Taxonomy" id="104357"/>
    <lineage>
        <taxon>Eukaryota</taxon>
        <taxon>Fungi</taxon>
        <taxon>Dikarya</taxon>
        <taxon>Basidiomycota</taxon>
        <taxon>Agaricomycotina</taxon>
        <taxon>Agaricomycetes</taxon>
        <taxon>Agaricomycetidae</taxon>
        <taxon>Agaricales</taxon>
        <taxon>Pleurotineae</taxon>
        <taxon>Pleurotaceae</taxon>
        <taxon>Hohenbuehelia</taxon>
    </lineage>
</organism>
<reference evidence="2" key="1">
    <citation type="submission" date="2024-06" db="EMBL/GenBank/DDBJ databases">
        <title>Multi-omics analyses provide insights into the biosynthesis of the anticancer antibiotic pleurotin in Hohenbuehelia grisea.</title>
        <authorList>
            <person name="Weaver J.A."/>
            <person name="Alberti F."/>
        </authorList>
    </citation>
    <scope>NUCLEOTIDE SEQUENCE [LARGE SCALE GENOMIC DNA]</scope>
    <source>
        <strain evidence="2">T-177</strain>
    </source>
</reference>
<evidence type="ECO:0000313" key="2">
    <source>
        <dbReference type="Proteomes" id="UP001556367"/>
    </source>
</evidence>
<proteinExistence type="predicted"/>
<dbReference type="PANTHER" id="PTHR13271">
    <property type="entry name" value="UNCHARACTERIZED PUTATIVE METHYLTRANSFERASE"/>
    <property type="match status" value="1"/>
</dbReference>
<dbReference type="EMBL" id="JASNQZ010000011">
    <property type="protein sequence ID" value="KAL0951554.1"/>
    <property type="molecule type" value="Genomic_DNA"/>
</dbReference>
<gene>
    <name evidence="1" type="ORF">HGRIS_008237</name>
</gene>
<protein>
    <recommendedName>
        <fullName evidence="3">SET domain-containing protein</fullName>
    </recommendedName>
</protein>
<dbReference type="SUPFAM" id="SSF82199">
    <property type="entry name" value="SET domain"/>
    <property type="match status" value="1"/>
</dbReference>
<dbReference type="Gene3D" id="3.90.1410.10">
    <property type="entry name" value="set domain protein methyltransferase, domain 1"/>
    <property type="match status" value="1"/>
</dbReference>
<evidence type="ECO:0000313" key="1">
    <source>
        <dbReference type="EMBL" id="KAL0951554.1"/>
    </source>
</evidence>
<keyword evidence="2" id="KW-1185">Reference proteome</keyword>
<evidence type="ECO:0008006" key="3">
    <source>
        <dbReference type="Google" id="ProtNLM"/>
    </source>
</evidence>